<protein>
    <submittedName>
        <fullName evidence="2">Uncharacterized protein</fullName>
    </submittedName>
</protein>
<feature type="transmembrane region" description="Helical" evidence="1">
    <location>
        <begin position="54"/>
        <end position="76"/>
    </location>
</feature>
<dbReference type="EMBL" id="JANGAC010000017">
    <property type="protein sequence ID" value="MCQ4925003.1"/>
    <property type="molecule type" value="Genomic_DNA"/>
</dbReference>
<dbReference type="Proteomes" id="UP001524478">
    <property type="component" value="Unassembled WGS sequence"/>
</dbReference>
<feature type="transmembrane region" description="Helical" evidence="1">
    <location>
        <begin position="29"/>
        <end position="47"/>
    </location>
</feature>
<evidence type="ECO:0000313" key="2">
    <source>
        <dbReference type="EMBL" id="MCQ4925003.1"/>
    </source>
</evidence>
<keyword evidence="3" id="KW-1185">Reference proteome</keyword>
<organism evidence="2 3">
    <name type="scientific">Tissierella carlieri</name>
    <dbReference type="NCBI Taxonomy" id="689904"/>
    <lineage>
        <taxon>Bacteria</taxon>
        <taxon>Bacillati</taxon>
        <taxon>Bacillota</taxon>
        <taxon>Tissierellia</taxon>
        <taxon>Tissierellales</taxon>
        <taxon>Tissierellaceae</taxon>
        <taxon>Tissierella</taxon>
    </lineage>
</organism>
<keyword evidence="1" id="KW-1133">Transmembrane helix</keyword>
<reference evidence="2 3" key="1">
    <citation type="submission" date="2022-06" db="EMBL/GenBank/DDBJ databases">
        <title>Isolation of gut microbiota from human fecal samples.</title>
        <authorList>
            <person name="Pamer E.G."/>
            <person name="Barat B."/>
            <person name="Waligurski E."/>
            <person name="Medina S."/>
            <person name="Paddock L."/>
            <person name="Mostad J."/>
        </authorList>
    </citation>
    <scope>NUCLEOTIDE SEQUENCE [LARGE SCALE GENOMIC DNA]</scope>
    <source>
        <strain evidence="2 3">DFI.7.95</strain>
    </source>
</reference>
<comment type="caution">
    <text evidence="2">The sequence shown here is derived from an EMBL/GenBank/DDBJ whole genome shotgun (WGS) entry which is preliminary data.</text>
</comment>
<dbReference type="RefSeq" id="WP_256312595.1">
    <property type="nucleotide sequence ID" value="NZ_JANGAC010000017.1"/>
</dbReference>
<keyword evidence="1" id="KW-0472">Membrane</keyword>
<feature type="transmembrane region" description="Helical" evidence="1">
    <location>
        <begin position="103"/>
        <end position="123"/>
    </location>
</feature>
<evidence type="ECO:0000256" key="1">
    <source>
        <dbReference type="SAM" id="Phobius"/>
    </source>
</evidence>
<accession>A0ABT1SEU3</accession>
<sequence length="130" mass="14411">MSVKTIFGVILILVSPILSRLGCMGTGVAVAAPAFALGIMLISIGLGKPWILEYSLYIGIIFVIIEFIRQLVISIVERHKTKKNTEINDRNKAEILGQINRSIFWMSVMIVGAIGVLLIMYFLHHAGRRS</sequence>
<evidence type="ECO:0000313" key="3">
    <source>
        <dbReference type="Proteomes" id="UP001524478"/>
    </source>
</evidence>
<name>A0ABT1SEU3_9FIRM</name>
<proteinExistence type="predicted"/>
<gene>
    <name evidence="2" type="ORF">NE686_18020</name>
</gene>
<keyword evidence="1" id="KW-0812">Transmembrane</keyword>